<dbReference type="STRING" id="391595.RLO149_c039310"/>
<accession>F7ZDP8</accession>
<dbReference type="KEGG" id="rli:RLO149_c039310"/>
<dbReference type="HOGENOM" id="CLU_2828536_0_0_5"/>
<dbReference type="AlphaFoldDB" id="F7ZDP8"/>
<dbReference type="EMBL" id="CP002623">
    <property type="protein sequence ID" value="AEI95833.1"/>
    <property type="molecule type" value="Genomic_DNA"/>
</dbReference>
<dbReference type="Proteomes" id="UP000001353">
    <property type="component" value="Chromosome"/>
</dbReference>
<evidence type="ECO:0000313" key="1">
    <source>
        <dbReference type="EMBL" id="AEI95833.1"/>
    </source>
</evidence>
<gene>
    <name evidence="1" type="ordered locus">RLO149_c039310</name>
</gene>
<sequence length="66" mass="7358">MNQESVNHLLLNIDIPRMSGFLTCTSLLDLAGLYARSFFVWSAGRTPLKRKHDPSRLGMVPAARSV</sequence>
<reference evidence="1 2" key="1">
    <citation type="journal article" date="2011" name="BMC Genomics">
        <title>Comparative genome analysis and genome-guided physiological analysis of Roseobacter litoralis.</title>
        <authorList>
            <person name="Kalhoefer D."/>
            <person name="Thole S."/>
            <person name="Voget S."/>
            <person name="Lehmann R."/>
            <person name="Liesegang H."/>
            <person name="Wollher A."/>
            <person name="Daniel R."/>
            <person name="Simon M."/>
            <person name="Brinkhoff T."/>
        </authorList>
    </citation>
    <scope>NUCLEOTIDE SEQUENCE [LARGE SCALE GENOMIC DNA]</scope>
    <source>
        <strain evidence="2">ATCC 49566 / DSM 6996 / JCM 21268 / NBRC 15278 / OCh 149</strain>
    </source>
</reference>
<evidence type="ECO:0000313" key="2">
    <source>
        <dbReference type="Proteomes" id="UP000001353"/>
    </source>
</evidence>
<protein>
    <submittedName>
        <fullName evidence="1">Uncharacterized protein</fullName>
    </submittedName>
</protein>
<keyword evidence="2" id="KW-1185">Reference proteome</keyword>
<organism evidence="1 2">
    <name type="scientific">Roseobacter litoralis (strain ATCC 49566 / DSM 6996 / JCM 21268 / NBRC 15278 / OCh 149)</name>
    <dbReference type="NCBI Taxonomy" id="391595"/>
    <lineage>
        <taxon>Bacteria</taxon>
        <taxon>Pseudomonadati</taxon>
        <taxon>Pseudomonadota</taxon>
        <taxon>Alphaproteobacteria</taxon>
        <taxon>Rhodobacterales</taxon>
        <taxon>Roseobacteraceae</taxon>
        <taxon>Roseobacter</taxon>
    </lineage>
</organism>
<name>F7ZDP8_ROSLO</name>
<proteinExistence type="predicted"/>